<organism evidence="5 6">
    <name type="scientific">Hymenobacter properus</name>
    <dbReference type="NCBI Taxonomy" id="2791026"/>
    <lineage>
        <taxon>Bacteria</taxon>
        <taxon>Pseudomonadati</taxon>
        <taxon>Bacteroidota</taxon>
        <taxon>Cytophagia</taxon>
        <taxon>Cytophagales</taxon>
        <taxon>Hymenobacteraceae</taxon>
        <taxon>Hymenobacter</taxon>
    </lineage>
</organism>
<dbReference type="Pfam" id="PF00515">
    <property type="entry name" value="TPR_1"/>
    <property type="match status" value="1"/>
</dbReference>
<keyword evidence="2 3" id="KW-0802">TPR repeat</keyword>
<dbReference type="RefSeq" id="WP_196286751.1">
    <property type="nucleotide sequence ID" value="NZ_JADQDP010000003.1"/>
</dbReference>
<dbReference type="EMBL" id="JADQDP010000003">
    <property type="protein sequence ID" value="MBF9142385.1"/>
    <property type="molecule type" value="Genomic_DNA"/>
</dbReference>
<dbReference type="SUPFAM" id="SSF48452">
    <property type="entry name" value="TPR-like"/>
    <property type="match status" value="1"/>
</dbReference>
<dbReference type="PANTHER" id="PTHR45831:SF2">
    <property type="entry name" value="LD24721P"/>
    <property type="match status" value="1"/>
</dbReference>
<sequence>MSPHFTLLVGLLAVLAWLLWRQYRPAPAPAAKPRRRANLPPISTGIDTVFALDEPAYRKFDARQWRGAVQLCLLRDGELPGLRLSHLFEKERPGDFNDGDRAFQAALQENINKLKLNIAQYTARIAQSASDAVAYNNRGYVLLLLGEYKQAIPDFDQAIALRATEVYAFAHNNRGFAYLRTGRPQKALADIEHSLLLDPDNSYAHRNLGIYYYEQGQLEAALAALELAATLNAETPRLNAYLRLVRNALAPKDPAA</sequence>
<protein>
    <submittedName>
        <fullName evidence="5">Tetratricopeptide repeat protein</fullName>
    </submittedName>
</protein>
<dbReference type="PROSITE" id="PS50005">
    <property type="entry name" value="TPR"/>
    <property type="match status" value="3"/>
</dbReference>
<dbReference type="InterPro" id="IPR047150">
    <property type="entry name" value="SGT"/>
</dbReference>
<keyword evidence="6" id="KW-1185">Reference proteome</keyword>
<dbReference type="GO" id="GO:0060090">
    <property type="term" value="F:molecular adaptor activity"/>
    <property type="evidence" value="ECO:0007669"/>
    <property type="project" value="TreeGrafter"/>
</dbReference>
<evidence type="ECO:0000313" key="5">
    <source>
        <dbReference type="EMBL" id="MBF9142385.1"/>
    </source>
</evidence>
<accession>A0A931BEF9</accession>
<feature type="coiled-coil region" evidence="4">
    <location>
        <begin position="104"/>
        <end position="131"/>
    </location>
</feature>
<evidence type="ECO:0000256" key="2">
    <source>
        <dbReference type="ARBA" id="ARBA00022803"/>
    </source>
</evidence>
<proteinExistence type="predicted"/>
<name>A0A931BEF9_9BACT</name>
<keyword evidence="1" id="KW-0677">Repeat</keyword>
<gene>
    <name evidence="5" type="ORF">I2I01_12115</name>
</gene>
<dbReference type="SMART" id="SM00028">
    <property type="entry name" value="TPR"/>
    <property type="match status" value="3"/>
</dbReference>
<dbReference type="GO" id="GO:0006620">
    <property type="term" value="P:post-translational protein targeting to endoplasmic reticulum membrane"/>
    <property type="evidence" value="ECO:0007669"/>
    <property type="project" value="TreeGrafter"/>
</dbReference>
<dbReference type="Pfam" id="PF13371">
    <property type="entry name" value="TPR_9"/>
    <property type="match status" value="1"/>
</dbReference>
<dbReference type="InterPro" id="IPR019734">
    <property type="entry name" value="TPR_rpt"/>
</dbReference>
<evidence type="ECO:0000256" key="1">
    <source>
        <dbReference type="ARBA" id="ARBA00022737"/>
    </source>
</evidence>
<evidence type="ECO:0000256" key="4">
    <source>
        <dbReference type="SAM" id="Coils"/>
    </source>
</evidence>
<dbReference type="AlphaFoldDB" id="A0A931BEF9"/>
<dbReference type="GO" id="GO:0016020">
    <property type="term" value="C:membrane"/>
    <property type="evidence" value="ECO:0007669"/>
    <property type="project" value="TreeGrafter"/>
</dbReference>
<reference evidence="5 6" key="1">
    <citation type="submission" date="2020-11" db="EMBL/GenBank/DDBJ databases">
        <authorList>
            <person name="Kim M.K."/>
        </authorList>
    </citation>
    <scope>NUCLEOTIDE SEQUENCE [LARGE SCALE GENOMIC DNA]</scope>
    <source>
        <strain evidence="5 6">BT439</strain>
    </source>
</reference>
<dbReference type="InterPro" id="IPR011990">
    <property type="entry name" value="TPR-like_helical_dom_sf"/>
</dbReference>
<evidence type="ECO:0000256" key="3">
    <source>
        <dbReference type="PROSITE-ProRule" id="PRU00339"/>
    </source>
</evidence>
<evidence type="ECO:0000313" key="6">
    <source>
        <dbReference type="Proteomes" id="UP000645610"/>
    </source>
</evidence>
<dbReference type="Proteomes" id="UP000645610">
    <property type="component" value="Unassembled WGS sequence"/>
</dbReference>
<dbReference type="PANTHER" id="PTHR45831">
    <property type="entry name" value="LD24721P"/>
    <property type="match status" value="1"/>
</dbReference>
<dbReference type="Gene3D" id="1.25.40.10">
    <property type="entry name" value="Tetratricopeptide repeat domain"/>
    <property type="match status" value="2"/>
</dbReference>
<feature type="repeat" description="TPR" evidence="3">
    <location>
        <begin position="202"/>
        <end position="235"/>
    </location>
</feature>
<dbReference type="GO" id="GO:0072380">
    <property type="term" value="C:TRC complex"/>
    <property type="evidence" value="ECO:0007669"/>
    <property type="project" value="TreeGrafter"/>
</dbReference>
<comment type="caution">
    <text evidence="5">The sequence shown here is derived from an EMBL/GenBank/DDBJ whole genome shotgun (WGS) entry which is preliminary data.</text>
</comment>
<keyword evidence="4" id="KW-0175">Coiled coil</keyword>
<feature type="repeat" description="TPR" evidence="3">
    <location>
        <begin position="168"/>
        <end position="201"/>
    </location>
</feature>
<feature type="repeat" description="TPR" evidence="3">
    <location>
        <begin position="132"/>
        <end position="165"/>
    </location>
</feature>